<dbReference type="SUPFAM" id="SSF46689">
    <property type="entry name" value="Homeodomain-like"/>
    <property type="match status" value="1"/>
</dbReference>
<reference evidence="4" key="1">
    <citation type="submission" date="2020-03" db="EMBL/GenBank/DDBJ databases">
        <title>Roseovarius gahaiensis sp. nov., isolated from Gahai Saline Lake, China.</title>
        <authorList>
            <person name="Sun X."/>
        </authorList>
    </citation>
    <scope>NUCLEOTIDE SEQUENCE</scope>
    <source>
        <strain evidence="4">GH877</strain>
    </source>
</reference>
<name>A0A967BGG9_9RHOB</name>
<evidence type="ECO:0000313" key="4">
    <source>
        <dbReference type="EMBL" id="NHQ73647.1"/>
    </source>
</evidence>
<evidence type="ECO:0000256" key="1">
    <source>
        <dbReference type="ARBA" id="ARBA00023125"/>
    </source>
</evidence>
<evidence type="ECO:0000256" key="2">
    <source>
        <dbReference type="PROSITE-ProRule" id="PRU00335"/>
    </source>
</evidence>
<feature type="DNA-binding region" description="H-T-H motif" evidence="2">
    <location>
        <begin position="34"/>
        <end position="53"/>
    </location>
</feature>
<evidence type="ECO:0000313" key="5">
    <source>
        <dbReference type="Proteomes" id="UP000639775"/>
    </source>
</evidence>
<dbReference type="Proteomes" id="UP000639775">
    <property type="component" value="Unassembled WGS sequence"/>
</dbReference>
<keyword evidence="5" id="KW-1185">Reference proteome</keyword>
<dbReference type="EMBL" id="JAAORB010000004">
    <property type="protein sequence ID" value="NHQ73647.1"/>
    <property type="molecule type" value="Genomic_DNA"/>
</dbReference>
<sequence>MTDKQKESGWRGSRDVWLNAALTALIDGGVDAVKIQPLASEMGLSRTSFYWFFKDRADLLAALLDHWEALNTANLLESANAYAATANEAVLNVIACFIDNTQFDQRLEFAIRGWALQSPEVMTRLRDNDQQRISALQTTLQSHGYDRQDAYVRISTLYHGQIGYISMQVEETLDTRMKRVPFYTRTYTGTAPSDDELARFYARFNYVPAAP</sequence>
<dbReference type="RefSeq" id="WP_167193673.1">
    <property type="nucleotide sequence ID" value="NZ_JAAORB010000004.1"/>
</dbReference>
<accession>A0A967BGG9</accession>
<feature type="domain" description="HTH tetR-type" evidence="3">
    <location>
        <begin position="11"/>
        <end position="71"/>
    </location>
</feature>
<dbReference type="Gene3D" id="1.10.357.10">
    <property type="entry name" value="Tetracycline Repressor, domain 2"/>
    <property type="match status" value="1"/>
</dbReference>
<proteinExistence type="predicted"/>
<dbReference type="InterPro" id="IPR009057">
    <property type="entry name" value="Homeodomain-like_sf"/>
</dbReference>
<organism evidence="4 5">
    <name type="scientific">Roseovarius gahaiensis</name>
    <dbReference type="NCBI Taxonomy" id="2716691"/>
    <lineage>
        <taxon>Bacteria</taxon>
        <taxon>Pseudomonadati</taxon>
        <taxon>Pseudomonadota</taxon>
        <taxon>Alphaproteobacteria</taxon>
        <taxon>Rhodobacterales</taxon>
        <taxon>Roseobacteraceae</taxon>
        <taxon>Roseovarius</taxon>
    </lineage>
</organism>
<keyword evidence="1 2" id="KW-0238">DNA-binding</keyword>
<dbReference type="GO" id="GO:0003677">
    <property type="term" value="F:DNA binding"/>
    <property type="evidence" value="ECO:0007669"/>
    <property type="project" value="UniProtKB-UniRule"/>
</dbReference>
<protein>
    <submittedName>
        <fullName evidence="4">TetR/AcrR family transcriptional regulator</fullName>
    </submittedName>
</protein>
<dbReference type="Pfam" id="PF00440">
    <property type="entry name" value="TetR_N"/>
    <property type="match status" value="1"/>
</dbReference>
<dbReference type="InterPro" id="IPR001647">
    <property type="entry name" value="HTH_TetR"/>
</dbReference>
<comment type="caution">
    <text evidence="4">The sequence shown here is derived from an EMBL/GenBank/DDBJ whole genome shotgun (WGS) entry which is preliminary data.</text>
</comment>
<dbReference type="PROSITE" id="PS50977">
    <property type="entry name" value="HTH_TETR_2"/>
    <property type="match status" value="1"/>
</dbReference>
<gene>
    <name evidence="4" type="ORF">HAT86_04085</name>
</gene>
<dbReference type="AlphaFoldDB" id="A0A967BGG9"/>
<evidence type="ECO:0000259" key="3">
    <source>
        <dbReference type="PROSITE" id="PS50977"/>
    </source>
</evidence>